<organism evidence="1">
    <name type="scientific">marine sediment metagenome</name>
    <dbReference type="NCBI Taxonomy" id="412755"/>
    <lineage>
        <taxon>unclassified sequences</taxon>
        <taxon>metagenomes</taxon>
        <taxon>ecological metagenomes</taxon>
    </lineage>
</organism>
<dbReference type="EMBL" id="BARV01042281">
    <property type="protein sequence ID" value="GAI47121.1"/>
    <property type="molecule type" value="Genomic_DNA"/>
</dbReference>
<evidence type="ECO:0000313" key="1">
    <source>
        <dbReference type="EMBL" id="GAI47121.1"/>
    </source>
</evidence>
<gene>
    <name evidence="1" type="ORF">S06H3_63652</name>
</gene>
<feature type="non-terminal residue" evidence="1">
    <location>
        <position position="1"/>
    </location>
</feature>
<accession>X1PX47</accession>
<dbReference type="AlphaFoldDB" id="X1PX47"/>
<dbReference type="SUPFAM" id="SSF56762">
    <property type="entry name" value="HydB/Nqo4-like"/>
    <property type="match status" value="1"/>
</dbReference>
<name>X1PX47_9ZZZZ</name>
<dbReference type="InterPro" id="IPR029014">
    <property type="entry name" value="NiFe-Hase_large"/>
</dbReference>
<evidence type="ECO:0008006" key="2">
    <source>
        <dbReference type="Google" id="ProtNLM"/>
    </source>
</evidence>
<sequence length="73" mass="8252">VRAPSFMNIASNVVAVKGYSIADAALVLAAVDPCYCCTDRTFVYENGKKKYSGQDLLKLSWEKTEKIKRRYKK</sequence>
<protein>
    <recommendedName>
        <fullName evidence="2">NADH-quinone oxidoreductase subunit D domain-containing protein</fullName>
    </recommendedName>
</protein>
<comment type="caution">
    <text evidence="1">The sequence shown here is derived from an EMBL/GenBank/DDBJ whole genome shotgun (WGS) entry which is preliminary data.</text>
</comment>
<reference evidence="1" key="1">
    <citation type="journal article" date="2014" name="Front. Microbiol.">
        <title>High frequency of phylogenetically diverse reductive dehalogenase-homologous genes in deep subseafloor sedimentary metagenomes.</title>
        <authorList>
            <person name="Kawai M."/>
            <person name="Futagami T."/>
            <person name="Toyoda A."/>
            <person name="Takaki Y."/>
            <person name="Nishi S."/>
            <person name="Hori S."/>
            <person name="Arai W."/>
            <person name="Tsubouchi T."/>
            <person name="Morono Y."/>
            <person name="Uchiyama I."/>
            <person name="Ito T."/>
            <person name="Fujiyama A."/>
            <person name="Inagaki F."/>
            <person name="Takami H."/>
        </authorList>
    </citation>
    <scope>NUCLEOTIDE SEQUENCE</scope>
    <source>
        <strain evidence="1">Expedition CK06-06</strain>
    </source>
</reference>
<proteinExistence type="predicted"/>